<dbReference type="AlphaFoldDB" id="A0A1X1RJ58"/>
<protein>
    <submittedName>
        <fullName evidence="1">Uncharacterized protein</fullName>
    </submittedName>
</protein>
<organism evidence="1 2">
    <name type="scientific">Mycolicibacterium fallax</name>
    <name type="common">Mycobacterium fallax</name>
    <dbReference type="NCBI Taxonomy" id="1793"/>
    <lineage>
        <taxon>Bacteria</taxon>
        <taxon>Bacillati</taxon>
        <taxon>Actinomycetota</taxon>
        <taxon>Actinomycetes</taxon>
        <taxon>Mycobacteriales</taxon>
        <taxon>Mycobacteriaceae</taxon>
        <taxon>Mycolicibacterium</taxon>
    </lineage>
</organism>
<dbReference type="Proteomes" id="UP000193484">
    <property type="component" value="Unassembled WGS sequence"/>
</dbReference>
<keyword evidence="2" id="KW-1185">Reference proteome</keyword>
<dbReference type="RefSeq" id="WP_085093240.1">
    <property type="nucleotide sequence ID" value="NZ_AP022603.1"/>
</dbReference>
<proteinExistence type="predicted"/>
<evidence type="ECO:0000313" key="1">
    <source>
        <dbReference type="EMBL" id="ORV07536.1"/>
    </source>
</evidence>
<sequence>MDDAERRDRALRRLARFDRIREAAALADQAVVAERFGIDDREAARLVRQVERWDDGDEAEELILRAWVDGGDRDELVAELSRREYTFPEYAPYPFEGRLPGTWDRVVRAMLHGYLSDDEFERARGVVKPERE</sequence>
<evidence type="ECO:0000313" key="2">
    <source>
        <dbReference type="Proteomes" id="UP000193484"/>
    </source>
</evidence>
<dbReference type="STRING" id="1793.AWC04_03750"/>
<comment type="caution">
    <text evidence="1">The sequence shown here is derived from an EMBL/GenBank/DDBJ whole genome shotgun (WGS) entry which is preliminary data.</text>
</comment>
<name>A0A1X1RJ58_MYCFA</name>
<reference evidence="1 2" key="1">
    <citation type="submission" date="2016-01" db="EMBL/GenBank/DDBJ databases">
        <title>The new phylogeny of the genus Mycobacterium.</title>
        <authorList>
            <person name="Tarcisio F."/>
            <person name="Conor M."/>
            <person name="Antonella G."/>
            <person name="Elisabetta G."/>
            <person name="Giulia F.S."/>
            <person name="Sara T."/>
            <person name="Anna F."/>
            <person name="Clotilde B."/>
            <person name="Roberto B."/>
            <person name="Veronica D.S."/>
            <person name="Fabio R."/>
            <person name="Monica P."/>
            <person name="Olivier J."/>
            <person name="Enrico T."/>
            <person name="Nicola S."/>
        </authorList>
    </citation>
    <scope>NUCLEOTIDE SEQUENCE [LARGE SCALE GENOMIC DNA]</scope>
    <source>
        <strain evidence="1 2">DSM 44179</strain>
    </source>
</reference>
<dbReference type="OrthoDB" id="4950165at2"/>
<accession>A0A1X1RJ58</accession>
<dbReference type="EMBL" id="LQOJ01000019">
    <property type="protein sequence ID" value="ORV07536.1"/>
    <property type="molecule type" value="Genomic_DNA"/>
</dbReference>
<gene>
    <name evidence="1" type="ORF">AWC04_03750</name>
</gene>